<evidence type="ECO:0000313" key="10">
    <source>
        <dbReference type="EMBL" id="SHL51064.1"/>
    </source>
</evidence>
<dbReference type="OrthoDB" id="313372at2157"/>
<comment type="subcellular location">
    <subcellularLocation>
        <location evidence="1">Cell membrane</location>
        <topology evidence="1">Multi-pass membrane protein</topology>
    </subcellularLocation>
</comment>
<evidence type="ECO:0000256" key="1">
    <source>
        <dbReference type="ARBA" id="ARBA00004651"/>
    </source>
</evidence>
<evidence type="ECO:0000256" key="2">
    <source>
        <dbReference type="ARBA" id="ARBA00022448"/>
    </source>
</evidence>
<evidence type="ECO:0000313" key="9">
    <source>
        <dbReference type="EMBL" id="EFW93786.1"/>
    </source>
</evidence>
<evidence type="ECO:0000313" key="11">
    <source>
        <dbReference type="Proteomes" id="UP000003751"/>
    </source>
</evidence>
<evidence type="ECO:0000256" key="4">
    <source>
        <dbReference type="ARBA" id="ARBA00022692"/>
    </source>
</evidence>
<keyword evidence="5 8" id="KW-1133">Transmembrane helix</keyword>
<evidence type="ECO:0000313" key="12">
    <source>
        <dbReference type="Proteomes" id="UP000184203"/>
    </source>
</evidence>
<dbReference type="EMBL" id="AEMG01000002">
    <property type="protein sequence ID" value="EFW93786.1"/>
    <property type="molecule type" value="Genomic_DNA"/>
</dbReference>
<sequence length="449" mass="47071">MRSLFRNRTFTRLFVGRLITNAGDSAYAVAAMWLAFQLGGSSFYTGLAGFLTMLPQTLQFLAGPLVDRWRIRRILVATQVAEGILVLCVPVAYVMGWLSVWVVLVVMPVVSLINQFVYPAQQAALPRVVEKEDLVEANSAFSFAYQGVDFAFTALGGIVVALVGAIALYVLDSVTFLAATLVFLGVRIPPAETDSEPETDADSDGETKTGANSAGDTNPTRSEGITAAVAAYRSQLLDGIQYVRGSVLVWILAGSLVVNATIGSTLAVLPAYAQANGGSDAYGFLLATVVGGMLVGSLAATPLKRFSLAKLSIGGFIFSGITWLAAVLIGWFPATMALFFLAWIPVGATNVIFAAMIQSVVPEELMGRVSSVLSSASVGAMPLGSLLGGVGGDVLGTAPVMTTAGFGFLCIAFCWVAHPLLRDIAKADELDAEKYGLTTATGAESSESF</sequence>
<keyword evidence="4 8" id="KW-0812">Transmembrane</keyword>
<feature type="transmembrane region" description="Helical" evidence="8">
    <location>
        <begin position="338"/>
        <end position="357"/>
    </location>
</feature>
<dbReference type="SUPFAM" id="SSF103473">
    <property type="entry name" value="MFS general substrate transporter"/>
    <property type="match status" value="1"/>
</dbReference>
<name>E7QMZ1_HALPU</name>
<feature type="transmembrane region" description="Helical" evidence="8">
    <location>
        <begin position="42"/>
        <end position="63"/>
    </location>
</feature>
<accession>E7QMZ1</accession>
<dbReference type="Proteomes" id="UP000003751">
    <property type="component" value="Unassembled WGS sequence"/>
</dbReference>
<reference evidence="10" key="2">
    <citation type="submission" date="2016-11" db="EMBL/GenBank/DDBJ databases">
        <authorList>
            <person name="Jaros S."/>
            <person name="Januszkiewicz K."/>
            <person name="Wedrychowicz H."/>
        </authorList>
    </citation>
    <scope>NUCLEOTIDE SEQUENCE [LARGE SCALE GENOMIC DNA]</scope>
    <source>
        <strain evidence="10">DX253</strain>
    </source>
</reference>
<keyword evidence="2" id="KW-0813">Transport</keyword>
<dbReference type="Pfam" id="PF05977">
    <property type="entry name" value="MFS_3"/>
    <property type="match status" value="1"/>
</dbReference>
<feature type="transmembrane region" description="Helical" evidence="8">
    <location>
        <begin position="394"/>
        <end position="416"/>
    </location>
</feature>
<feature type="compositionally biased region" description="Polar residues" evidence="7">
    <location>
        <begin position="209"/>
        <end position="221"/>
    </location>
</feature>
<proteinExistence type="predicted"/>
<dbReference type="PANTHER" id="PTHR23513:SF6">
    <property type="entry name" value="MAJOR FACILITATOR SUPERFAMILY ASSOCIATED DOMAIN-CONTAINING PROTEIN"/>
    <property type="match status" value="1"/>
</dbReference>
<feature type="region of interest" description="Disordered" evidence="7">
    <location>
        <begin position="193"/>
        <end position="221"/>
    </location>
</feature>
<evidence type="ECO:0000256" key="8">
    <source>
        <dbReference type="SAM" id="Phobius"/>
    </source>
</evidence>
<protein>
    <submittedName>
        <fullName evidence="9">Macrolide-efflux protein</fullName>
    </submittedName>
    <submittedName>
        <fullName evidence="10">Transmembrane secretion effector</fullName>
    </submittedName>
</protein>
<evidence type="ECO:0000256" key="3">
    <source>
        <dbReference type="ARBA" id="ARBA00022475"/>
    </source>
</evidence>
<feature type="transmembrane region" description="Helical" evidence="8">
    <location>
        <begin position="84"/>
        <end position="110"/>
    </location>
</feature>
<feature type="transmembrane region" description="Helical" evidence="8">
    <location>
        <begin position="313"/>
        <end position="332"/>
    </location>
</feature>
<dbReference type="RefSeq" id="WP_007976354.1">
    <property type="nucleotide sequence ID" value="NZ_AEMG01000002.1"/>
</dbReference>
<dbReference type="InterPro" id="IPR036259">
    <property type="entry name" value="MFS_trans_sf"/>
</dbReference>
<feature type="transmembrane region" description="Helical" evidence="8">
    <location>
        <begin position="281"/>
        <end position="301"/>
    </location>
</feature>
<feature type="transmembrane region" description="Helical" evidence="8">
    <location>
        <begin position="150"/>
        <end position="171"/>
    </location>
</feature>
<dbReference type="AlphaFoldDB" id="E7QMZ1"/>
<dbReference type="InterPro" id="IPR010290">
    <property type="entry name" value="TM_effector"/>
</dbReference>
<feature type="compositionally biased region" description="Acidic residues" evidence="7">
    <location>
        <begin position="193"/>
        <end position="204"/>
    </location>
</feature>
<organism evidence="9 11">
    <name type="scientific">Haladaptatus paucihalophilus DX253</name>
    <dbReference type="NCBI Taxonomy" id="797209"/>
    <lineage>
        <taxon>Archaea</taxon>
        <taxon>Methanobacteriati</taxon>
        <taxon>Methanobacteriota</taxon>
        <taxon>Stenosarchaea group</taxon>
        <taxon>Halobacteria</taxon>
        <taxon>Halobacteriales</taxon>
        <taxon>Haladaptataceae</taxon>
        <taxon>Haladaptatus</taxon>
    </lineage>
</organism>
<dbReference type="GO" id="GO:0005886">
    <property type="term" value="C:plasma membrane"/>
    <property type="evidence" value="ECO:0007669"/>
    <property type="project" value="UniProtKB-SubCell"/>
</dbReference>
<dbReference type="PANTHER" id="PTHR23513">
    <property type="entry name" value="INTEGRAL MEMBRANE EFFLUX PROTEIN-RELATED"/>
    <property type="match status" value="1"/>
</dbReference>
<feature type="transmembrane region" description="Helical" evidence="8">
    <location>
        <begin position="247"/>
        <end position="269"/>
    </location>
</feature>
<dbReference type="CDD" id="cd06173">
    <property type="entry name" value="MFS_MefA_like"/>
    <property type="match status" value="1"/>
</dbReference>
<reference evidence="12" key="3">
    <citation type="submission" date="2016-11" db="EMBL/GenBank/DDBJ databases">
        <authorList>
            <person name="Varghese N."/>
            <person name="Submissions S."/>
        </authorList>
    </citation>
    <scope>NUCLEOTIDE SEQUENCE [LARGE SCALE GENOMIC DNA]</scope>
    <source>
        <strain evidence="12">DX253</strain>
    </source>
</reference>
<dbReference type="Gene3D" id="1.20.1250.20">
    <property type="entry name" value="MFS general substrate transporter like domains"/>
    <property type="match status" value="1"/>
</dbReference>
<dbReference type="EMBL" id="FRAN01000007">
    <property type="protein sequence ID" value="SHL51064.1"/>
    <property type="molecule type" value="Genomic_DNA"/>
</dbReference>
<keyword evidence="3" id="KW-1003">Cell membrane</keyword>
<dbReference type="PATRIC" id="fig|797209.4.peg.294"/>
<dbReference type="eggNOG" id="arCOG00135">
    <property type="taxonomic scope" value="Archaea"/>
</dbReference>
<evidence type="ECO:0000256" key="5">
    <source>
        <dbReference type="ARBA" id="ARBA00022989"/>
    </source>
</evidence>
<gene>
    <name evidence="10" type="ORF">SAMN05444342_4006</name>
    <name evidence="9" type="ORF">ZOD2009_01545</name>
</gene>
<reference evidence="9 11" key="1">
    <citation type="journal article" date="2014" name="ISME J.">
        <title>Trehalose/2-sulfotrehalose biosynthesis and glycine-betaine uptake are widely spread mechanisms for osmoadaptation in the Halobacteriales.</title>
        <authorList>
            <person name="Youssef N.H."/>
            <person name="Savage-Ashlock K.N."/>
            <person name="McCully A.L."/>
            <person name="Luedtke B."/>
            <person name="Shaw E.I."/>
            <person name="Hoff W.D."/>
            <person name="Elshahed M.S."/>
        </authorList>
    </citation>
    <scope>NUCLEOTIDE SEQUENCE [LARGE SCALE GENOMIC DNA]</scope>
    <source>
        <strain evidence="9 11">DX253</strain>
    </source>
</reference>
<feature type="transmembrane region" description="Helical" evidence="8">
    <location>
        <begin position="12"/>
        <end position="36"/>
    </location>
</feature>
<evidence type="ECO:0000256" key="6">
    <source>
        <dbReference type="ARBA" id="ARBA00023136"/>
    </source>
</evidence>
<dbReference type="Proteomes" id="UP000184203">
    <property type="component" value="Unassembled WGS sequence"/>
</dbReference>
<keyword evidence="6 8" id="KW-0472">Membrane</keyword>
<evidence type="ECO:0000256" key="7">
    <source>
        <dbReference type="SAM" id="MobiDB-lite"/>
    </source>
</evidence>
<keyword evidence="12" id="KW-1185">Reference proteome</keyword>
<feature type="transmembrane region" description="Helical" evidence="8">
    <location>
        <begin position="369"/>
        <end position="388"/>
    </location>
</feature>
<dbReference type="STRING" id="797209.GCA_000376445_01904"/>